<protein>
    <recommendedName>
        <fullName evidence="9">Transport permease protein</fullName>
    </recommendedName>
</protein>
<sequence>MPTIRLVYVRDLLRELVLRDLKLRYKRSVIGILWSLVNPLVQILIFTFLFSRVLPLNIPNYTVFVFSGVLAWTWFQTSLSMASGAIVDNRELVRRPGFPVAVLPVVTVTTSMIHFTLALPVLAFFLIFGGGHIGLATLFLPLIMLVQFLLTLGLAYLIAAAHVIFRDTQHLITLGLMLMFYLTPVFYRADNVPEEYRLIYALNPMAHLLTAYRAILVQGVWPATGTMALLFVMALILLGIGYAVFQHVSLSFVEEL</sequence>
<comment type="caution">
    <text evidence="11">The sequence shown here is derived from an EMBL/GenBank/DDBJ whole genome shotgun (WGS) entry which is preliminary data.</text>
</comment>
<dbReference type="InterPro" id="IPR013525">
    <property type="entry name" value="ABC2_TM"/>
</dbReference>
<feature type="transmembrane region" description="Helical" evidence="9">
    <location>
        <begin position="63"/>
        <end position="86"/>
    </location>
</feature>
<feature type="transmembrane region" description="Helical" evidence="9">
    <location>
        <begin position="133"/>
        <end position="159"/>
    </location>
</feature>
<dbReference type="PANTHER" id="PTHR30413:SF8">
    <property type="entry name" value="TRANSPORT PERMEASE PROTEIN"/>
    <property type="match status" value="1"/>
</dbReference>
<keyword evidence="12" id="KW-1185">Reference proteome</keyword>
<evidence type="ECO:0000256" key="3">
    <source>
        <dbReference type="ARBA" id="ARBA00022448"/>
    </source>
</evidence>
<keyword evidence="8 9" id="KW-0472">Membrane</keyword>
<dbReference type="Pfam" id="PF01061">
    <property type="entry name" value="ABC2_membrane"/>
    <property type="match status" value="1"/>
</dbReference>
<dbReference type="InterPro" id="IPR047817">
    <property type="entry name" value="ABC2_TM_bact-type"/>
</dbReference>
<dbReference type="EMBL" id="SIJK02000015">
    <property type="protein sequence ID" value="MBP1466128.1"/>
    <property type="molecule type" value="Genomic_DNA"/>
</dbReference>
<evidence type="ECO:0000256" key="8">
    <source>
        <dbReference type="ARBA" id="ARBA00023136"/>
    </source>
</evidence>
<evidence type="ECO:0000259" key="10">
    <source>
        <dbReference type="PROSITE" id="PS51012"/>
    </source>
</evidence>
<dbReference type="Proteomes" id="UP001193081">
    <property type="component" value="Unassembled WGS sequence"/>
</dbReference>
<dbReference type="PROSITE" id="PS51012">
    <property type="entry name" value="ABC_TM2"/>
    <property type="match status" value="1"/>
</dbReference>
<comment type="subcellular location">
    <subcellularLocation>
        <location evidence="1">Cell inner membrane</location>
        <topology evidence="1">Multi-pass membrane protein</topology>
    </subcellularLocation>
    <subcellularLocation>
        <location evidence="9">Cell membrane</location>
        <topology evidence="9">Multi-pass membrane protein</topology>
    </subcellularLocation>
</comment>
<evidence type="ECO:0000313" key="11">
    <source>
        <dbReference type="EMBL" id="MBP1466128.1"/>
    </source>
</evidence>
<keyword evidence="3 9" id="KW-0813">Transport</keyword>
<dbReference type="PRINTS" id="PR00164">
    <property type="entry name" value="ABC2TRNSPORT"/>
</dbReference>
<dbReference type="InterPro" id="IPR000412">
    <property type="entry name" value="ABC_2_transport"/>
</dbReference>
<feature type="transmembrane region" description="Helical" evidence="9">
    <location>
        <begin position="199"/>
        <end position="216"/>
    </location>
</feature>
<keyword evidence="7 9" id="KW-1133">Transmembrane helix</keyword>
<comment type="similarity">
    <text evidence="2 9">Belongs to the ABC-2 integral membrane protein family.</text>
</comment>
<reference evidence="11 12" key="1">
    <citation type="submission" date="2021-03" db="EMBL/GenBank/DDBJ databases">
        <authorList>
            <person name="Grouzdev D.S."/>
        </authorList>
    </citation>
    <scope>NUCLEOTIDE SEQUENCE [LARGE SCALE GENOMIC DNA]</scope>
    <source>
        <strain evidence="11 12">M50-1</strain>
    </source>
</reference>
<keyword evidence="6 9" id="KW-0812">Transmembrane</keyword>
<keyword evidence="5" id="KW-0997">Cell inner membrane</keyword>
<gene>
    <name evidence="11" type="ORF">EYB53_010470</name>
</gene>
<organism evidence="11 12">
    <name type="scientific">Candidatus Chloroploca mongolica</name>
    <dbReference type="NCBI Taxonomy" id="2528176"/>
    <lineage>
        <taxon>Bacteria</taxon>
        <taxon>Bacillati</taxon>
        <taxon>Chloroflexota</taxon>
        <taxon>Chloroflexia</taxon>
        <taxon>Chloroflexales</taxon>
        <taxon>Chloroflexineae</taxon>
        <taxon>Oscillochloridaceae</taxon>
        <taxon>Candidatus Chloroploca</taxon>
    </lineage>
</organism>
<feature type="transmembrane region" description="Helical" evidence="9">
    <location>
        <begin position="171"/>
        <end position="187"/>
    </location>
</feature>
<evidence type="ECO:0000256" key="4">
    <source>
        <dbReference type="ARBA" id="ARBA00022475"/>
    </source>
</evidence>
<name>A0ABS4D9M0_9CHLR</name>
<evidence type="ECO:0000256" key="6">
    <source>
        <dbReference type="ARBA" id="ARBA00022692"/>
    </source>
</evidence>
<feature type="transmembrane region" description="Helical" evidence="9">
    <location>
        <begin position="29"/>
        <end position="51"/>
    </location>
</feature>
<keyword evidence="4 9" id="KW-1003">Cell membrane</keyword>
<evidence type="ECO:0000256" key="5">
    <source>
        <dbReference type="ARBA" id="ARBA00022519"/>
    </source>
</evidence>
<evidence type="ECO:0000256" key="2">
    <source>
        <dbReference type="ARBA" id="ARBA00007783"/>
    </source>
</evidence>
<evidence type="ECO:0000256" key="1">
    <source>
        <dbReference type="ARBA" id="ARBA00004429"/>
    </source>
</evidence>
<dbReference type="PANTHER" id="PTHR30413">
    <property type="entry name" value="INNER MEMBRANE TRANSPORT PERMEASE"/>
    <property type="match status" value="1"/>
</dbReference>
<accession>A0ABS4D9M0</accession>
<evidence type="ECO:0000313" key="12">
    <source>
        <dbReference type="Proteomes" id="UP001193081"/>
    </source>
</evidence>
<evidence type="ECO:0000256" key="9">
    <source>
        <dbReference type="RuleBase" id="RU361157"/>
    </source>
</evidence>
<evidence type="ECO:0000256" key="7">
    <source>
        <dbReference type="ARBA" id="ARBA00022989"/>
    </source>
</evidence>
<feature type="transmembrane region" description="Helical" evidence="9">
    <location>
        <begin position="228"/>
        <end position="245"/>
    </location>
</feature>
<feature type="domain" description="ABC transmembrane type-2" evidence="10">
    <location>
        <begin position="30"/>
        <end position="248"/>
    </location>
</feature>
<proteinExistence type="inferred from homology"/>